<dbReference type="SUPFAM" id="SSF52374">
    <property type="entry name" value="Nucleotidylyl transferase"/>
    <property type="match status" value="1"/>
</dbReference>
<dbReference type="NCBIfam" id="TIGR00233">
    <property type="entry name" value="trpS"/>
    <property type="match status" value="1"/>
</dbReference>
<evidence type="ECO:0000256" key="4">
    <source>
        <dbReference type="ARBA" id="ARBA00022598"/>
    </source>
</evidence>
<dbReference type="FunFam" id="1.10.240.10:FF:000002">
    <property type="entry name" value="Tryptophan--tRNA ligase"/>
    <property type="match status" value="1"/>
</dbReference>
<dbReference type="PANTHER" id="PTHR43766:SF1">
    <property type="entry name" value="TRYPTOPHAN--TRNA LIGASE, MITOCHONDRIAL"/>
    <property type="match status" value="1"/>
</dbReference>
<dbReference type="GO" id="GO:0005524">
    <property type="term" value="F:ATP binding"/>
    <property type="evidence" value="ECO:0007669"/>
    <property type="project" value="UniProtKB-KW"/>
</dbReference>
<evidence type="ECO:0000313" key="12">
    <source>
        <dbReference type="Proteomes" id="UP000226192"/>
    </source>
</evidence>
<dbReference type="AlphaFoldDB" id="A0A2C5XDJ9"/>
<evidence type="ECO:0000256" key="8">
    <source>
        <dbReference type="ARBA" id="ARBA00023146"/>
    </source>
</evidence>
<dbReference type="InterPro" id="IPR050203">
    <property type="entry name" value="Trp-tRNA_synthetase"/>
</dbReference>
<dbReference type="Gene3D" id="1.10.240.10">
    <property type="entry name" value="Tyrosyl-Transfer RNA Synthetase"/>
    <property type="match status" value="1"/>
</dbReference>
<dbReference type="EMBL" id="NJET01000350">
    <property type="protein sequence ID" value="PHH58658.1"/>
    <property type="molecule type" value="Genomic_DNA"/>
</dbReference>
<keyword evidence="6 10" id="KW-0067">ATP-binding</keyword>
<dbReference type="InterPro" id="IPR002306">
    <property type="entry name" value="Trp-tRNA-ligase"/>
</dbReference>
<keyword evidence="12" id="KW-1185">Reference proteome</keyword>
<dbReference type="GO" id="GO:0070183">
    <property type="term" value="P:mitochondrial tryptophanyl-tRNA aminoacylation"/>
    <property type="evidence" value="ECO:0007669"/>
    <property type="project" value="TreeGrafter"/>
</dbReference>
<dbReference type="OrthoDB" id="15808at2759"/>
<evidence type="ECO:0000256" key="3">
    <source>
        <dbReference type="ARBA" id="ARBA00013161"/>
    </source>
</evidence>
<dbReference type="InterPro" id="IPR014729">
    <property type="entry name" value="Rossmann-like_a/b/a_fold"/>
</dbReference>
<keyword evidence="5 10" id="KW-0547">Nucleotide-binding</keyword>
<keyword evidence="8 10" id="KW-0030">Aminoacyl-tRNA synthetase</keyword>
<sequence>MSAPFANGCSFNAPKNKRETLAALLAMGIDPSRCIIYHQSSVSAHSELAWILSCTASVGYLSRMTQWKAKLDLPSTSLPNEQQVTSRLKLGLFAYPVLQAADVLVHRATHVPVGQDQKQHLEFARECVTNFNNAYGQILVPPETIIPPVCRIMSLTDPKCKMSKSHKSSRSRILITDTPGEIRDKISSALSDSIPGISYDKISRPAISNLLDILSVFDPHQRTSIKLAEEVNKTHIRDFKSMVSDAVIQGLDGIRSRFLDLCDSKSTFLDRVEADGAHRARKNAEETMHLVRMAMGL</sequence>
<keyword evidence="4 10" id="KW-0436">Ligase</keyword>
<evidence type="ECO:0000313" key="11">
    <source>
        <dbReference type="EMBL" id="PHH58658.1"/>
    </source>
</evidence>
<proteinExistence type="inferred from homology"/>
<comment type="similarity">
    <text evidence="2 10">Belongs to the class-I aminoacyl-tRNA synthetase family.</text>
</comment>
<dbReference type="STRING" id="1399860.A0A2C5XDJ9"/>
<name>A0A2C5XDJ9_9HYPO</name>
<dbReference type="Proteomes" id="UP000226192">
    <property type="component" value="Unassembled WGS sequence"/>
</dbReference>
<dbReference type="PRINTS" id="PR01039">
    <property type="entry name" value="TRNASYNTHTRP"/>
</dbReference>
<dbReference type="GO" id="GO:0004830">
    <property type="term" value="F:tryptophan-tRNA ligase activity"/>
    <property type="evidence" value="ECO:0007669"/>
    <property type="project" value="UniProtKB-EC"/>
</dbReference>
<keyword evidence="7 10" id="KW-0648">Protein biosynthesis</keyword>
<protein>
    <recommendedName>
        <fullName evidence="3">tryptophan--tRNA ligase</fullName>
        <ecNumber evidence="3">6.1.1.2</ecNumber>
    </recommendedName>
    <alternativeName>
        <fullName evidence="9">Tryptophanyl-tRNA synthetase</fullName>
    </alternativeName>
</protein>
<dbReference type="InterPro" id="IPR002305">
    <property type="entry name" value="aa-tRNA-synth_Ic"/>
</dbReference>
<dbReference type="PANTHER" id="PTHR43766">
    <property type="entry name" value="TRYPTOPHAN--TRNA LIGASE, MITOCHONDRIAL"/>
    <property type="match status" value="1"/>
</dbReference>
<dbReference type="Gene3D" id="3.40.50.620">
    <property type="entry name" value="HUPs"/>
    <property type="match status" value="1"/>
</dbReference>
<evidence type="ECO:0000256" key="10">
    <source>
        <dbReference type="RuleBase" id="RU363036"/>
    </source>
</evidence>
<evidence type="ECO:0000256" key="5">
    <source>
        <dbReference type="ARBA" id="ARBA00022741"/>
    </source>
</evidence>
<evidence type="ECO:0000256" key="9">
    <source>
        <dbReference type="ARBA" id="ARBA00030268"/>
    </source>
</evidence>
<accession>A0A2C5XDJ9</accession>
<organism evidence="11 12">
    <name type="scientific">Ophiocordyceps australis</name>
    <dbReference type="NCBI Taxonomy" id="1399860"/>
    <lineage>
        <taxon>Eukaryota</taxon>
        <taxon>Fungi</taxon>
        <taxon>Dikarya</taxon>
        <taxon>Ascomycota</taxon>
        <taxon>Pezizomycotina</taxon>
        <taxon>Sordariomycetes</taxon>
        <taxon>Hypocreomycetidae</taxon>
        <taxon>Hypocreales</taxon>
        <taxon>Ophiocordycipitaceae</taxon>
        <taxon>Ophiocordyceps</taxon>
    </lineage>
</organism>
<dbReference type="Pfam" id="PF00579">
    <property type="entry name" value="tRNA-synt_1b"/>
    <property type="match status" value="1"/>
</dbReference>
<comment type="caution">
    <text evidence="11">The sequence shown here is derived from an EMBL/GenBank/DDBJ whole genome shotgun (WGS) entry which is preliminary data.</text>
</comment>
<reference evidence="11 12" key="1">
    <citation type="submission" date="2017-06" db="EMBL/GenBank/DDBJ databases">
        <title>Ant-infecting Ophiocordyceps genomes reveal a high diversity of potential behavioral manipulation genes and a possible major role for enterotoxins.</title>
        <authorList>
            <person name="De Bekker C."/>
            <person name="Evans H.C."/>
            <person name="Brachmann A."/>
            <person name="Hughes D.P."/>
        </authorList>
    </citation>
    <scope>NUCLEOTIDE SEQUENCE [LARGE SCALE GENOMIC DNA]</scope>
    <source>
        <strain evidence="11 12">Map64</strain>
    </source>
</reference>
<gene>
    <name evidence="11" type="ORF">CDD81_4950</name>
</gene>
<comment type="subcellular location">
    <subcellularLocation>
        <location evidence="1">Mitochondrion</location>
    </subcellularLocation>
</comment>
<evidence type="ECO:0000256" key="7">
    <source>
        <dbReference type="ARBA" id="ARBA00022917"/>
    </source>
</evidence>
<dbReference type="EC" id="6.1.1.2" evidence="3"/>
<evidence type="ECO:0000256" key="2">
    <source>
        <dbReference type="ARBA" id="ARBA00005594"/>
    </source>
</evidence>
<dbReference type="GO" id="GO:0005759">
    <property type="term" value="C:mitochondrial matrix"/>
    <property type="evidence" value="ECO:0007669"/>
    <property type="project" value="TreeGrafter"/>
</dbReference>
<evidence type="ECO:0000256" key="1">
    <source>
        <dbReference type="ARBA" id="ARBA00004173"/>
    </source>
</evidence>
<evidence type="ECO:0000256" key="6">
    <source>
        <dbReference type="ARBA" id="ARBA00022840"/>
    </source>
</evidence>